<comment type="subunit">
    <text evidence="6">Heterooligomer composed of large and small subunits.</text>
</comment>
<comment type="function">
    <text evidence="6">Bidirectionally degrades single-stranded DNA into large acid-insoluble oligonucleotides, which are then degraded further into small acid-soluble oligonucleotides.</text>
</comment>
<dbReference type="EMBL" id="CP092471">
    <property type="protein sequence ID" value="UVI40807.1"/>
    <property type="molecule type" value="Genomic_DNA"/>
</dbReference>
<evidence type="ECO:0000256" key="2">
    <source>
        <dbReference type="ARBA" id="ARBA00022490"/>
    </source>
</evidence>
<dbReference type="PANTHER" id="PTHR34137:SF1">
    <property type="entry name" value="EXODEOXYRIBONUCLEASE 7 SMALL SUBUNIT"/>
    <property type="match status" value="1"/>
</dbReference>
<keyword evidence="5 6" id="KW-0269">Exonuclease</keyword>
<dbReference type="NCBIfam" id="NF002139">
    <property type="entry name" value="PRK00977.1-3"/>
    <property type="match status" value="1"/>
</dbReference>
<evidence type="ECO:0000313" key="7">
    <source>
        <dbReference type="EMBL" id="UVI40807.1"/>
    </source>
</evidence>
<dbReference type="SUPFAM" id="SSF116842">
    <property type="entry name" value="XseB-like"/>
    <property type="match status" value="1"/>
</dbReference>
<keyword evidence="3 6" id="KW-0540">Nuclease</keyword>
<comment type="subcellular location">
    <subcellularLocation>
        <location evidence="6">Cytoplasm</location>
    </subcellularLocation>
</comment>
<dbReference type="NCBIfam" id="TIGR01280">
    <property type="entry name" value="xseB"/>
    <property type="match status" value="1"/>
</dbReference>
<comment type="similarity">
    <text evidence="1 6">Belongs to the XseB family.</text>
</comment>
<evidence type="ECO:0000256" key="5">
    <source>
        <dbReference type="ARBA" id="ARBA00022839"/>
    </source>
</evidence>
<dbReference type="Pfam" id="PF02609">
    <property type="entry name" value="Exonuc_VII_S"/>
    <property type="match status" value="1"/>
</dbReference>
<accession>A0ABY5T228</accession>
<gene>
    <name evidence="6" type="primary">xseB</name>
    <name evidence="7" type="ORF">L1F33_10995</name>
</gene>
<keyword evidence="4 6" id="KW-0378">Hydrolase</keyword>
<evidence type="ECO:0000256" key="6">
    <source>
        <dbReference type="HAMAP-Rule" id="MF_00337"/>
    </source>
</evidence>
<dbReference type="HAMAP" id="MF_00337">
    <property type="entry name" value="Exonuc_7_S"/>
    <property type="match status" value="1"/>
</dbReference>
<evidence type="ECO:0000256" key="1">
    <source>
        <dbReference type="ARBA" id="ARBA00009998"/>
    </source>
</evidence>
<dbReference type="RefSeq" id="WP_265561461.1">
    <property type="nucleotide sequence ID" value="NZ_CP092471.1"/>
</dbReference>
<evidence type="ECO:0000256" key="3">
    <source>
        <dbReference type="ARBA" id="ARBA00022722"/>
    </source>
</evidence>
<evidence type="ECO:0000313" key="8">
    <source>
        <dbReference type="Proteomes" id="UP001065265"/>
    </source>
</evidence>
<evidence type="ECO:0000256" key="4">
    <source>
        <dbReference type="ARBA" id="ARBA00022801"/>
    </source>
</evidence>
<dbReference type="PANTHER" id="PTHR34137">
    <property type="entry name" value="EXODEOXYRIBONUCLEASE 7 SMALL SUBUNIT"/>
    <property type="match status" value="1"/>
</dbReference>
<keyword evidence="8" id="KW-1185">Reference proteome</keyword>
<protein>
    <recommendedName>
        <fullName evidence="6">Exodeoxyribonuclease 7 small subunit</fullName>
        <ecNumber evidence="6">3.1.11.6</ecNumber>
    </recommendedName>
    <alternativeName>
        <fullName evidence="6">Exodeoxyribonuclease VII small subunit</fullName>
        <shortName evidence="6">Exonuclease VII small subunit</shortName>
    </alternativeName>
</protein>
<reference evidence="7" key="1">
    <citation type="submission" date="2022-02" db="EMBL/GenBank/DDBJ databases">
        <title>Qipengyuania spongiae sp. nov., isolated from marine sponge.</title>
        <authorList>
            <person name="Li Z."/>
            <person name="Zhang M."/>
        </authorList>
    </citation>
    <scope>NUCLEOTIDE SEQUENCE</scope>
    <source>
        <strain evidence="7">PHS-Z21</strain>
    </source>
</reference>
<comment type="catalytic activity">
    <reaction evidence="6">
        <text>Exonucleolytic cleavage in either 5'- to 3'- or 3'- to 5'-direction to yield nucleoside 5'-phosphates.</text>
        <dbReference type="EC" id="3.1.11.6"/>
    </reaction>
</comment>
<dbReference type="Proteomes" id="UP001065265">
    <property type="component" value="Chromosome"/>
</dbReference>
<organism evidence="7 8">
    <name type="scientific">Qipengyuania spongiae</name>
    <dbReference type="NCBI Taxonomy" id="2909673"/>
    <lineage>
        <taxon>Bacteria</taxon>
        <taxon>Pseudomonadati</taxon>
        <taxon>Pseudomonadota</taxon>
        <taxon>Alphaproteobacteria</taxon>
        <taxon>Sphingomonadales</taxon>
        <taxon>Erythrobacteraceae</taxon>
        <taxon>Qipengyuania</taxon>
    </lineage>
</organism>
<dbReference type="Gene3D" id="1.10.287.1040">
    <property type="entry name" value="Exonuclease VII, small subunit"/>
    <property type="match status" value="1"/>
</dbReference>
<dbReference type="InterPro" id="IPR003761">
    <property type="entry name" value="Exonuc_VII_S"/>
</dbReference>
<dbReference type="GO" id="GO:0008855">
    <property type="term" value="F:exodeoxyribonuclease VII activity"/>
    <property type="evidence" value="ECO:0007669"/>
    <property type="project" value="UniProtKB-EC"/>
</dbReference>
<proteinExistence type="inferred from homology"/>
<dbReference type="EC" id="3.1.11.6" evidence="6"/>
<keyword evidence="2 6" id="KW-0963">Cytoplasm</keyword>
<sequence>MAEAETGAAPDISGMSFEDALKALETVVRRLESGDVPLDESIDLYERGERLRTHCQARLDAAQARIEKIVQGSDGKPSGTAPFDGEN</sequence>
<dbReference type="InterPro" id="IPR037004">
    <property type="entry name" value="Exonuc_VII_ssu_sf"/>
</dbReference>
<name>A0ABY5T228_9SPHN</name>